<dbReference type="GO" id="GO:0044550">
    <property type="term" value="P:secondary metabolite biosynthetic process"/>
    <property type="evidence" value="ECO:0007669"/>
    <property type="project" value="UniProtKB-ARBA"/>
</dbReference>
<organism evidence="6 7">
    <name type="scientific">Penicillium canariense</name>
    <dbReference type="NCBI Taxonomy" id="189055"/>
    <lineage>
        <taxon>Eukaryota</taxon>
        <taxon>Fungi</taxon>
        <taxon>Dikarya</taxon>
        <taxon>Ascomycota</taxon>
        <taxon>Pezizomycotina</taxon>
        <taxon>Eurotiomycetes</taxon>
        <taxon>Eurotiomycetidae</taxon>
        <taxon>Eurotiales</taxon>
        <taxon>Aspergillaceae</taxon>
        <taxon>Penicillium</taxon>
    </lineage>
</organism>
<evidence type="ECO:0000313" key="7">
    <source>
        <dbReference type="Proteomes" id="UP001149163"/>
    </source>
</evidence>
<dbReference type="PROSITE" id="PS51683">
    <property type="entry name" value="SAM_OMT_II"/>
    <property type="match status" value="1"/>
</dbReference>
<dbReference type="PANTHER" id="PTHR43712">
    <property type="entry name" value="PUTATIVE (AFU_ORTHOLOGUE AFUA_4G14580)-RELATED"/>
    <property type="match status" value="1"/>
</dbReference>
<gene>
    <name evidence="6" type="ORF">N7482_004641</name>
</gene>
<reference evidence="6" key="1">
    <citation type="submission" date="2022-11" db="EMBL/GenBank/DDBJ databases">
        <authorList>
            <person name="Petersen C."/>
        </authorList>
    </citation>
    <scope>NUCLEOTIDE SEQUENCE</scope>
    <source>
        <strain evidence="6">IBT 26290</strain>
    </source>
</reference>
<dbReference type="Gene3D" id="3.40.50.150">
    <property type="entry name" value="Vaccinia Virus protein VP39"/>
    <property type="match status" value="1"/>
</dbReference>
<accession>A0A9W9LPR7</accession>
<dbReference type="SUPFAM" id="SSF53335">
    <property type="entry name" value="S-adenosyl-L-methionine-dependent methyltransferases"/>
    <property type="match status" value="1"/>
</dbReference>
<dbReference type="Proteomes" id="UP001149163">
    <property type="component" value="Unassembled WGS sequence"/>
</dbReference>
<protein>
    <recommendedName>
        <fullName evidence="5">O-methyltransferase C-terminal domain-containing protein</fullName>
    </recommendedName>
</protein>
<evidence type="ECO:0000256" key="2">
    <source>
        <dbReference type="ARBA" id="ARBA00022679"/>
    </source>
</evidence>
<dbReference type="Gene3D" id="1.10.10.10">
    <property type="entry name" value="Winged helix-like DNA-binding domain superfamily/Winged helix DNA-binding domain"/>
    <property type="match status" value="1"/>
</dbReference>
<comment type="caution">
    <text evidence="6">The sequence shown here is derived from an EMBL/GenBank/DDBJ whole genome shotgun (WGS) entry which is preliminary data.</text>
</comment>
<feature type="domain" description="O-methyltransferase C-terminal" evidence="5">
    <location>
        <begin position="256"/>
        <end position="417"/>
    </location>
</feature>
<feature type="region of interest" description="Disordered" evidence="4">
    <location>
        <begin position="1"/>
        <end position="22"/>
    </location>
</feature>
<dbReference type="InterPro" id="IPR001077">
    <property type="entry name" value="COMT_C"/>
</dbReference>
<evidence type="ECO:0000256" key="4">
    <source>
        <dbReference type="SAM" id="MobiDB-lite"/>
    </source>
</evidence>
<dbReference type="InterPro" id="IPR036390">
    <property type="entry name" value="WH_DNA-bd_sf"/>
</dbReference>
<keyword evidence="1" id="KW-0489">Methyltransferase</keyword>
<dbReference type="OrthoDB" id="1535081at2759"/>
<dbReference type="AlphaFoldDB" id="A0A9W9LPR7"/>
<dbReference type="EMBL" id="JAPQKN010000002">
    <property type="protein sequence ID" value="KAJ5169047.1"/>
    <property type="molecule type" value="Genomic_DNA"/>
</dbReference>
<name>A0A9W9LPR7_9EURO</name>
<reference evidence="6" key="2">
    <citation type="journal article" date="2023" name="IMA Fungus">
        <title>Comparative genomic study of the Penicillium genus elucidates a diverse pangenome and 15 lateral gene transfer events.</title>
        <authorList>
            <person name="Petersen C."/>
            <person name="Sorensen T."/>
            <person name="Nielsen M.R."/>
            <person name="Sondergaard T.E."/>
            <person name="Sorensen J.L."/>
            <person name="Fitzpatrick D.A."/>
            <person name="Frisvad J.C."/>
            <person name="Nielsen K.L."/>
        </authorList>
    </citation>
    <scope>NUCLEOTIDE SEQUENCE</scope>
    <source>
        <strain evidence="6">IBT 26290</strain>
    </source>
</reference>
<dbReference type="GO" id="GO:0032259">
    <property type="term" value="P:methylation"/>
    <property type="evidence" value="ECO:0007669"/>
    <property type="project" value="UniProtKB-KW"/>
</dbReference>
<dbReference type="RefSeq" id="XP_056545508.1">
    <property type="nucleotide sequence ID" value="XM_056686766.1"/>
</dbReference>
<evidence type="ECO:0000313" key="6">
    <source>
        <dbReference type="EMBL" id="KAJ5169047.1"/>
    </source>
</evidence>
<dbReference type="InterPro" id="IPR016461">
    <property type="entry name" value="COMT-like"/>
</dbReference>
<sequence>MSSMQAQRTEQGQSPVDVSIATEPNNIEAVPTLLKEITQAFDILTTSKEGRKDLLAKCRTLVQALETPRETMIYHCWAQTGAMAGLNFGVDSGLWTLMAQNGDKPQRVGELAAKLGVDHLLLSRLMRHLSAMGYLIEIGVDEYRLTNYTRAMSIPVIGNGYLAMLSCTSAGPMRFHEFSRKRGWVNPTDAKDTAMMYAYGTNMDTFAWQQSLGYGTHFNDHLSGYALGLVPWMAPSFYPVKERLIDGANTDPEAPFLVDIGGNVGHDLELFHKFYPSVPGKLILQDLPVVIGQIRNLNPAILRMEYDFHTKQPVDGKAPTAPQCLFSGGENTYSKPLGARAYYMHNCLHDWPDDVCERILAQVKAAMKTGYSRLLIHEHVIPETGAYWEATALDMVMLTLLSAHERTHAAWYNLIETRAGLNINQIWSGGKGSQSLIECELPINEAN</sequence>
<dbReference type="Pfam" id="PF00891">
    <property type="entry name" value="Methyltransf_2"/>
    <property type="match status" value="1"/>
</dbReference>
<evidence type="ECO:0000259" key="5">
    <source>
        <dbReference type="Pfam" id="PF00891"/>
    </source>
</evidence>
<keyword evidence="7" id="KW-1185">Reference proteome</keyword>
<proteinExistence type="predicted"/>
<dbReference type="InterPro" id="IPR029063">
    <property type="entry name" value="SAM-dependent_MTases_sf"/>
</dbReference>
<dbReference type="InterPro" id="IPR036388">
    <property type="entry name" value="WH-like_DNA-bd_sf"/>
</dbReference>
<dbReference type="PANTHER" id="PTHR43712:SF17">
    <property type="entry name" value="O-METHYLTRANSFERASE"/>
    <property type="match status" value="1"/>
</dbReference>
<dbReference type="SUPFAM" id="SSF46785">
    <property type="entry name" value="Winged helix' DNA-binding domain"/>
    <property type="match status" value="1"/>
</dbReference>
<keyword evidence="3" id="KW-0949">S-adenosyl-L-methionine</keyword>
<dbReference type="GO" id="GO:0008171">
    <property type="term" value="F:O-methyltransferase activity"/>
    <property type="evidence" value="ECO:0007669"/>
    <property type="project" value="InterPro"/>
</dbReference>
<feature type="compositionally biased region" description="Polar residues" evidence="4">
    <location>
        <begin position="1"/>
        <end position="16"/>
    </location>
</feature>
<evidence type="ECO:0000256" key="1">
    <source>
        <dbReference type="ARBA" id="ARBA00022603"/>
    </source>
</evidence>
<evidence type="ECO:0000256" key="3">
    <source>
        <dbReference type="ARBA" id="ARBA00022691"/>
    </source>
</evidence>
<keyword evidence="2" id="KW-0808">Transferase</keyword>
<dbReference type="GeneID" id="81425942"/>